<name>A0A9W6NTE3_9ACTN</name>
<dbReference type="GO" id="GO:0003677">
    <property type="term" value="F:DNA binding"/>
    <property type="evidence" value="ECO:0007669"/>
    <property type="project" value="UniProtKB-UniRule"/>
</dbReference>
<proteinExistence type="predicted"/>
<dbReference type="InterPro" id="IPR001647">
    <property type="entry name" value="HTH_TetR"/>
</dbReference>
<feature type="domain" description="HTH tetR-type" evidence="3">
    <location>
        <begin position="2"/>
        <end position="62"/>
    </location>
</feature>
<accession>A0A9W6NTE3</accession>
<dbReference type="Gene3D" id="1.10.357.10">
    <property type="entry name" value="Tetracycline Repressor, domain 2"/>
    <property type="match status" value="1"/>
</dbReference>
<evidence type="ECO:0000256" key="2">
    <source>
        <dbReference type="PROSITE-ProRule" id="PRU00335"/>
    </source>
</evidence>
<dbReference type="SUPFAM" id="SSF48498">
    <property type="entry name" value="Tetracyclin repressor-like, C-terminal domain"/>
    <property type="match status" value="1"/>
</dbReference>
<dbReference type="RefSeq" id="WP_261964467.1">
    <property type="nucleotide sequence ID" value="NZ_BAAAXA010000001.1"/>
</dbReference>
<evidence type="ECO:0000313" key="4">
    <source>
        <dbReference type="EMBL" id="GLL08488.1"/>
    </source>
</evidence>
<dbReference type="EMBL" id="BSFP01000151">
    <property type="protein sequence ID" value="GLL08488.1"/>
    <property type="molecule type" value="Genomic_DNA"/>
</dbReference>
<feature type="DNA-binding region" description="H-T-H motif" evidence="2">
    <location>
        <begin position="25"/>
        <end position="44"/>
    </location>
</feature>
<dbReference type="Proteomes" id="UP001143480">
    <property type="component" value="Unassembled WGS sequence"/>
</dbReference>
<dbReference type="InterPro" id="IPR041583">
    <property type="entry name" value="TetR_C_31"/>
</dbReference>
<keyword evidence="5" id="KW-1185">Reference proteome</keyword>
<dbReference type="PROSITE" id="PS50977">
    <property type="entry name" value="HTH_TETR_2"/>
    <property type="match status" value="1"/>
</dbReference>
<dbReference type="SUPFAM" id="SSF46689">
    <property type="entry name" value="Homeodomain-like"/>
    <property type="match status" value="1"/>
</dbReference>
<dbReference type="Pfam" id="PF17940">
    <property type="entry name" value="TetR_C_31"/>
    <property type="match status" value="1"/>
</dbReference>
<evidence type="ECO:0000259" key="3">
    <source>
        <dbReference type="PROSITE" id="PS50977"/>
    </source>
</evidence>
<dbReference type="InterPro" id="IPR009057">
    <property type="entry name" value="Homeodomain-like_sf"/>
</dbReference>
<protein>
    <recommendedName>
        <fullName evidence="3">HTH tetR-type domain-containing protein</fullName>
    </recommendedName>
</protein>
<sequence length="189" mass="20354">MTARRARLLDAAIEVIGAGGIRALTHRAVDAAAGLPSGSASNLFRTRDTLIEGVVERFAERERANWERLAAGAQPSSARELADLLSRFAYLSTHEQRTLTLARYAILTEAAIRPPVRAQLLATGARVNAWATGWMRAAGSADPGRDAPLIMNYWTGLVLHQLAMPDPSFDPAERLRALVEAVLTAAEAS</sequence>
<dbReference type="AlphaFoldDB" id="A0A9W6NTE3"/>
<evidence type="ECO:0000313" key="5">
    <source>
        <dbReference type="Proteomes" id="UP001143480"/>
    </source>
</evidence>
<organism evidence="4 5">
    <name type="scientific">Dactylosporangium matsuzakiense</name>
    <dbReference type="NCBI Taxonomy" id="53360"/>
    <lineage>
        <taxon>Bacteria</taxon>
        <taxon>Bacillati</taxon>
        <taxon>Actinomycetota</taxon>
        <taxon>Actinomycetes</taxon>
        <taxon>Micromonosporales</taxon>
        <taxon>Micromonosporaceae</taxon>
        <taxon>Dactylosporangium</taxon>
    </lineage>
</organism>
<keyword evidence="1 2" id="KW-0238">DNA-binding</keyword>
<reference evidence="4" key="2">
    <citation type="submission" date="2023-01" db="EMBL/GenBank/DDBJ databases">
        <authorList>
            <person name="Sun Q."/>
            <person name="Evtushenko L."/>
        </authorList>
    </citation>
    <scope>NUCLEOTIDE SEQUENCE</scope>
    <source>
        <strain evidence="4">VKM Ac-1321</strain>
    </source>
</reference>
<comment type="caution">
    <text evidence="4">The sequence shown here is derived from an EMBL/GenBank/DDBJ whole genome shotgun (WGS) entry which is preliminary data.</text>
</comment>
<dbReference type="InterPro" id="IPR036271">
    <property type="entry name" value="Tet_transcr_reg_TetR-rel_C_sf"/>
</dbReference>
<evidence type="ECO:0000256" key="1">
    <source>
        <dbReference type="ARBA" id="ARBA00023125"/>
    </source>
</evidence>
<reference evidence="4" key="1">
    <citation type="journal article" date="2014" name="Int. J. Syst. Evol. Microbiol.">
        <title>Complete genome sequence of Corynebacterium casei LMG S-19264T (=DSM 44701T), isolated from a smear-ripened cheese.</title>
        <authorList>
            <consortium name="US DOE Joint Genome Institute (JGI-PGF)"/>
            <person name="Walter F."/>
            <person name="Albersmeier A."/>
            <person name="Kalinowski J."/>
            <person name="Ruckert C."/>
        </authorList>
    </citation>
    <scope>NUCLEOTIDE SEQUENCE</scope>
    <source>
        <strain evidence="4">VKM Ac-1321</strain>
    </source>
</reference>
<gene>
    <name evidence="4" type="ORF">GCM10017581_102540</name>
</gene>